<dbReference type="Proteomes" id="UP000289859">
    <property type="component" value="Unassembled WGS sequence"/>
</dbReference>
<dbReference type="PROSITE" id="PS51257">
    <property type="entry name" value="PROKAR_LIPOPROTEIN"/>
    <property type="match status" value="1"/>
</dbReference>
<name>A0A4Q0NSE9_9FLAO</name>
<dbReference type="RefSeq" id="WP_128766883.1">
    <property type="nucleotide sequence ID" value="NZ_JBHUOO010000003.1"/>
</dbReference>
<proteinExistence type="predicted"/>
<evidence type="ECO:0008006" key="3">
    <source>
        <dbReference type="Google" id="ProtNLM"/>
    </source>
</evidence>
<comment type="caution">
    <text evidence="1">The sequence shown here is derived from an EMBL/GenBank/DDBJ whole genome shotgun (WGS) entry which is preliminary data.</text>
</comment>
<keyword evidence="2" id="KW-1185">Reference proteome</keyword>
<accession>A0A4Q0NSE9</accession>
<reference evidence="1 2" key="1">
    <citation type="submission" date="2018-07" db="EMBL/GenBank/DDBJ databases">
        <title>Leeuwenhoekiella genomics.</title>
        <authorList>
            <person name="Tahon G."/>
            <person name="Willems A."/>
        </authorList>
    </citation>
    <scope>NUCLEOTIDE SEQUENCE [LARGE SCALE GENOMIC DNA]</scope>
    <source>
        <strain evidence="1 2">LMG 29608</strain>
    </source>
</reference>
<dbReference type="EMBL" id="QOVK01000025">
    <property type="protein sequence ID" value="RXG13630.1"/>
    <property type="molecule type" value="Genomic_DNA"/>
</dbReference>
<evidence type="ECO:0000313" key="2">
    <source>
        <dbReference type="Proteomes" id="UP000289859"/>
    </source>
</evidence>
<dbReference type="OrthoDB" id="1164799at2"/>
<sequence>MKHLYSVLAFLLVTSCIPYKFAPKIKGDHVQLAKKFHRKLPRQNAFIFEDIKGAGEFYDYLYFKLRPDPDLHPDDFAYNLPADIEGIKGYLTFYEVERSSNTLNLIPLVIDAALEVNDYDALLEDTYASRTGHWYIVMILRDEAVKDMLNPEHEHYKLAKQYLSDLKKEYLNTANYESLLLTRH</sequence>
<evidence type="ECO:0000313" key="1">
    <source>
        <dbReference type="EMBL" id="RXG13630.1"/>
    </source>
</evidence>
<organism evidence="1 2">
    <name type="scientific">Leeuwenhoekiella polynyae</name>
    <dbReference type="NCBI Taxonomy" id="1550906"/>
    <lineage>
        <taxon>Bacteria</taxon>
        <taxon>Pseudomonadati</taxon>
        <taxon>Bacteroidota</taxon>
        <taxon>Flavobacteriia</taxon>
        <taxon>Flavobacteriales</taxon>
        <taxon>Flavobacteriaceae</taxon>
        <taxon>Leeuwenhoekiella</taxon>
    </lineage>
</organism>
<protein>
    <recommendedName>
        <fullName evidence="3">Lipoprotein</fullName>
    </recommendedName>
</protein>
<dbReference type="AlphaFoldDB" id="A0A4Q0NSE9"/>
<gene>
    <name evidence="1" type="ORF">DSM02_3671</name>
</gene>